<dbReference type="Pfam" id="PF00179">
    <property type="entry name" value="UQ_con"/>
    <property type="match status" value="1"/>
</dbReference>
<feature type="region of interest" description="Disordered" evidence="1">
    <location>
        <begin position="189"/>
        <end position="208"/>
    </location>
</feature>
<dbReference type="Gene3D" id="3.10.110.10">
    <property type="entry name" value="Ubiquitin Conjugating Enzyme"/>
    <property type="match status" value="1"/>
</dbReference>
<reference evidence="3 4" key="1">
    <citation type="submission" date="2021-04" db="EMBL/GenBank/DDBJ databases">
        <authorList>
            <person name="Bliznina A."/>
        </authorList>
    </citation>
    <scope>NUCLEOTIDE SEQUENCE [LARGE SCALE GENOMIC DNA]</scope>
</reference>
<sequence>MENDDVTRMRRLNREFHEIHDFIDKSEMKMSILKLRGQMWKVIIHGPPGTIFEGKNQTFIVQFPEGYPFDPPMIYTADEDIRLPFLLGGNVAPFKILSTNWFPACPISLPITALYYHFIINGKAKSENDASTTKEEAFLMKPIEIPKIAFEAFIKTVEKRVKAGTLSEKRAKNPLGIVKNLAKKAENDKKKIEEKKIKEEKTTDDNNKIDEELEKLHERKRVLEEQIRNCDKKISHYEKLCNSA</sequence>
<protein>
    <submittedName>
        <fullName evidence="3">Oidioi.mRNA.OKI2018_I69.PAR.g11015.t1.cds</fullName>
    </submittedName>
</protein>
<dbReference type="EMBL" id="OU015568">
    <property type="protein sequence ID" value="CAG5085798.1"/>
    <property type="molecule type" value="Genomic_DNA"/>
</dbReference>
<dbReference type="SUPFAM" id="SSF54495">
    <property type="entry name" value="UBC-like"/>
    <property type="match status" value="1"/>
</dbReference>
<evidence type="ECO:0000313" key="4">
    <source>
        <dbReference type="Proteomes" id="UP001158576"/>
    </source>
</evidence>
<feature type="domain" description="UBC core" evidence="2">
    <location>
        <begin position="12"/>
        <end position="106"/>
    </location>
</feature>
<evidence type="ECO:0000313" key="3">
    <source>
        <dbReference type="EMBL" id="CAG5085798.1"/>
    </source>
</evidence>
<organism evidence="3 4">
    <name type="scientific">Oikopleura dioica</name>
    <name type="common">Tunicate</name>
    <dbReference type="NCBI Taxonomy" id="34765"/>
    <lineage>
        <taxon>Eukaryota</taxon>
        <taxon>Metazoa</taxon>
        <taxon>Chordata</taxon>
        <taxon>Tunicata</taxon>
        <taxon>Appendicularia</taxon>
        <taxon>Copelata</taxon>
        <taxon>Oikopleuridae</taxon>
        <taxon>Oikopleura</taxon>
    </lineage>
</organism>
<accession>A0ABN7RZH7</accession>
<proteinExistence type="predicted"/>
<dbReference type="InterPro" id="IPR016135">
    <property type="entry name" value="UBQ-conjugating_enzyme/RWD"/>
</dbReference>
<name>A0ABN7RZH7_OIKDI</name>
<gene>
    <name evidence="3" type="ORF">OKIOD_LOCUS2573</name>
</gene>
<evidence type="ECO:0000259" key="2">
    <source>
        <dbReference type="Pfam" id="PF00179"/>
    </source>
</evidence>
<dbReference type="InterPro" id="IPR000608">
    <property type="entry name" value="UBC"/>
</dbReference>
<keyword evidence="4" id="KW-1185">Reference proteome</keyword>
<evidence type="ECO:0000256" key="1">
    <source>
        <dbReference type="SAM" id="MobiDB-lite"/>
    </source>
</evidence>
<dbReference type="Proteomes" id="UP001158576">
    <property type="component" value="Chromosome PAR"/>
</dbReference>
<dbReference type="CDD" id="cd00195">
    <property type="entry name" value="UBCc_UEV"/>
    <property type="match status" value="1"/>
</dbReference>